<gene>
    <name evidence="12" type="ORF">JCGZ_00621</name>
</gene>
<keyword evidence="10" id="KW-0812">Transmembrane</keyword>
<evidence type="ECO:0000256" key="10">
    <source>
        <dbReference type="SAM" id="Phobius"/>
    </source>
</evidence>
<evidence type="ECO:0000256" key="3">
    <source>
        <dbReference type="ARBA" id="ARBA00022679"/>
    </source>
</evidence>
<keyword evidence="13" id="KW-1185">Reference proteome</keyword>
<protein>
    <recommendedName>
        <fullName evidence="2">RING-type E3 ubiquitin transferase</fullName>
        <ecNumber evidence="2">2.3.2.27</ecNumber>
    </recommendedName>
</protein>
<evidence type="ECO:0000256" key="6">
    <source>
        <dbReference type="ARBA" id="ARBA00022786"/>
    </source>
</evidence>
<evidence type="ECO:0000256" key="4">
    <source>
        <dbReference type="ARBA" id="ARBA00022723"/>
    </source>
</evidence>
<organism evidence="12 13">
    <name type="scientific">Jatropha curcas</name>
    <name type="common">Barbados nut</name>
    <dbReference type="NCBI Taxonomy" id="180498"/>
    <lineage>
        <taxon>Eukaryota</taxon>
        <taxon>Viridiplantae</taxon>
        <taxon>Streptophyta</taxon>
        <taxon>Embryophyta</taxon>
        <taxon>Tracheophyta</taxon>
        <taxon>Spermatophyta</taxon>
        <taxon>Magnoliopsida</taxon>
        <taxon>eudicotyledons</taxon>
        <taxon>Gunneridae</taxon>
        <taxon>Pentapetalae</taxon>
        <taxon>rosids</taxon>
        <taxon>fabids</taxon>
        <taxon>Malpighiales</taxon>
        <taxon>Euphorbiaceae</taxon>
        <taxon>Crotonoideae</taxon>
        <taxon>Jatropheae</taxon>
        <taxon>Jatropha</taxon>
    </lineage>
</organism>
<keyword evidence="10" id="KW-0472">Membrane</keyword>
<keyword evidence="4" id="KW-0479">Metal-binding</keyword>
<evidence type="ECO:0000313" key="12">
    <source>
        <dbReference type="EMBL" id="KDP21834.1"/>
    </source>
</evidence>
<dbReference type="FunFam" id="3.30.40.10:FF:000022">
    <property type="entry name" value="E3 ubiquitin-protein ligase RING1-like"/>
    <property type="match status" value="1"/>
</dbReference>
<comment type="catalytic activity">
    <reaction evidence="1">
        <text>S-ubiquitinyl-[E2 ubiquitin-conjugating enzyme]-L-cysteine + [acceptor protein]-L-lysine = [E2 ubiquitin-conjugating enzyme]-L-cysteine + N(6)-ubiquitinyl-[acceptor protein]-L-lysine.</text>
        <dbReference type="EC" id="2.3.2.27"/>
    </reaction>
</comment>
<dbReference type="AlphaFoldDB" id="A0A067JQM1"/>
<dbReference type="GO" id="GO:0061630">
    <property type="term" value="F:ubiquitin protein ligase activity"/>
    <property type="evidence" value="ECO:0007669"/>
    <property type="project" value="UniProtKB-EC"/>
</dbReference>
<feature type="compositionally biased region" description="Basic residues" evidence="9">
    <location>
        <begin position="75"/>
        <end position="86"/>
    </location>
</feature>
<proteinExistence type="predicted"/>
<feature type="region of interest" description="Disordered" evidence="9">
    <location>
        <begin position="441"/>
        <end position="500"/>
    </location>
</feature>
<dbReference type="PANTHER" id="PTHR15710:SF242">
    <property type="entry name" value="OS06G0633500 PROTEIN"/>
    <property type="match status" value="1"/>
</dbReference>
<dbReference type="GO" id="GO:0016567">
    <property type="term" value="P:protein ubiquitination"/>
    <property type="evidence" value="ECO:0007669"/>
    <property type="project" value="TreeGrafter"/>
</dbReference>
<dbReference type="GO" id="GO:0005737">
    <property type="term" value="C:cytoplasm"/>
    <property type="evidence" value="ECO:0007669"/>
    <property type="project" value="TreeGrafter"/>
</dbReference>
<dbReference type="PROSITE" id="PS50089">
    <property type="entry name" value="ZF_RING_2"/>
    <property type="match status" value="1"/>
</dbReference>
<evidence type="ECO:0000256" key="9">
    <source>
        <dbReference type="SAM" id="MobiDB-lite"/>
    </source>
</evidence>
<dbReference type="Pfam" id="PF13639">
    <property type="entry name" value="zf-RING_2"/>
    <property type="match status" value="1"/>
</dbReference>
<dbReference type="InterPro" id="IPR013083">
    <property type="entry name" value="Znf_RING/FYVE/PHD"/>
</dbReference>
<feature type="region of interest" description="Disordered" evidence="9">
    <location>
        <begin position="239"/>
        <end position="261"/>
    </location>
</feature>
<dbReference type="EMBL" id="KK915560">
    <property type="protein sequence ID" value="KDP21834.1"/>
    <property type="molecule type" value="Genomic_DNA"/>
</dbReference>
<accession>A0A067JQM1</accession>
<name>A0A067JQM1_JATCU</name>
<feature type="transmembrane region" description="Helical" evidence="10">
    <location>
        <begin position="507"/>
        <end position="530"/>
    </location>
</feature>
<keyword evidence="6" id="KW-0833">Ubl conjugation pathway</keyword>
<keyword evidence="7" id="KW-0862">Zinc</keyword>
<dbReference type="OrthoDB" id="21204at2759"/>
<dbReference type="InterPro" id="IPR001841">
    <property type="entry name" value="Znf_RING"/>
</dbReference>
<dbReference type="PANTHER" id="PTHR15710">
    <property type="entry name" value="E3 UBIQUITIN-PROTEIN LIGASE PRAJA"/>
    <property type="match status" value="1"/>
</dbReference>
<evidence type="ECO:0000256" key="2">
    <source>
        <dbReference type="ARBA" id="ARBA00012483"/>
    </source>
</evidence>
<dbReference type="EC" id="2.3.2.27" evidence="2"/>
<dbReference type="Gene3D" id="3.30.40.10">
    <property type="entry name" value="Zinc/RING finger domain, C3HC4 (zinc finger)"/>
    <property type="match status" value="1"/>
</dbReference>
<dbReference type="KEGG" id="jcu:105649066"/>
<dbReference type="Proteomes" id="UP000027138">
    <property type="component" value="Unassembled WGS sequence"/>
</dbReference>
<evidence type="ECO:0000256" key="8">
    <source>
        <dbReference type="PROSITE-ProRule" id="PRU00175"/>
    </source>
</evidence>
<feature type="compositionally biased region" description="Acidic residues" evidence="9">
    <location>
        <begin position="240"/>
        <end position="261"/>
    </location>
</feature>
<dbReference type="SMART" id="SM00184">
    <property type="entry name" value="RING"/>
    <property type="match status" value="1"/>
</dbReference>
<evidence type="ECO:0000256" key="5">
    <source>
        <dbReference type="ARBA" id="ARBA00022771"/>
    </source>
</evidence>
<keyword evidence="3" id="KW-0808">Transferase</keyword>
<evidence type="ECO:0000259" key="11">
    <source>
        <dbReference type="PROSITE" id="PS50089"/>
    </source>
</evidence>
<reference evidence="12 13" key="1">
    <citation type="journal article" date="2014" name="PLoS ONE">
        <title>Global Analysis of Gene Expression Profiles in Physic Nut (Jatropha curcas L.) Seedlings Exposed to Salt Stress.</title>
        <authorList>
            <person name="Zhang L."/>
            <person name="Zhang C."/>
            <person name="Wu P."/>
            <person name="Chen Y."/>
            <person name="Li M."/>
            <person name="Jiang H."/>
            <person name="Wu G."/>
        </authorList>
    </citation>
    <scope>NUCLEOTIDE SEQUENCE [LARGE SCALE GENOMIC DNA]</scope>
    <source>
        <strain evidence="13">cv. GZQX0401</strain>
        <tissue evidence="12">Young leaves</tissue>
    </source>
</reference>
<dbReference type="GO" id="GO:0008270">
    <property type="term" value="F:zinc ion binding"/>
    <property type="evidence" value="ECO:0007669"/>
    <property type="project" value="UniProtKB-KW"/>
</dbReference>
<dbReference type="SUPFAM" id="SSF57850">
    <property type="entry name" value="RING/U-box"/>
    <property type="match status" value="1"/>
</dbReference>
<evidence type="ECO:0000256" key="7">
    <source>
        <dbReference type="ARBA" id="ARBA00022833"/>
    </source>
</evidence>
<sequence length="574" mass="64325">MDRDWERTSEDVPLSVVHGHVDSGLVADHSVHPATCVMCRRIFAPDTDDLENISICGDCKFLLLEDVGDSTHGSLQRRPHRGRRNRYSSSESIENLFSQQLSHMINVVRQNLSTASGHDNQSVDGDSSVRLLAHTSSRTTSAGSRRWRQVLSDTESEGFDNLDSVYGEIETTPSVSWHRAYHGDSDAISFSAYGGDSDVSIDGHSFLDTEMFIQPDDGSNFESDTDIDPMHAGLNHWNLDDEEEEEEEEEEEDDGEWEEADIEEDTIQPVVAGSQLQNYLIPSPNEGNGSNNWHRQFDSPFEALINWRRRQSRQASNRDIFAHLEASEVPRYVGNSGDYLDARGFEELLQHLAETDNSRRGAPPAAMSFVNSLPLVVINEEHMTHDGLTCAICKDILSIGTEVNQLPCLHVYHPSCILPWLSTRNSCPLCRFELPTDDKDYEEGKQSNSNRIGIHEVQQQDDASEDSSSDVSDEAEADEVGETEQRQVLDPHPAVSSSGREGSRRRWFFLAAAAAPIVSLVGIVLVFWLGNPQGRGRPIRHCILPERGINQIQVPSSSAPNQRGNRSRRWWSFF</sequence>
<keyword evidence="5 8" id="KW-0863">Zinc-finger</keyword>
<feature type="compositionally biased region" description="Acidic residues" evidence="9">
    <location>
        <begin position="462"/>
        <end position="482"/>
    </location>
</feature>
<feature type="domain" description="RING-type" evidence="11">
    <location>
        <begin position="390"/>
        <end position="431"/>
    </location>
</feature>
<evidence type="ECO:0000313" key="13">
    <source>
        <dbReference type="Proteomes" id="UP000027138"/>
    </source>
</evidence>
<feature type="region of interest" description="Disordered" evidence="9">
    <location>
        <begin position="70"/>
        <end position="89"/>
    </location>
</feature>
<keyword evidence="10" id="KW-1133">Transmembrane helix</keyword>
<evidence type="ECO:0000256" key="1">
    <source>
        <dbReference type="ARBA" id="ARBA00000900"/>
    </source>
</evidence>